<reference evidence="1 2" key="1">
    <citation type="submission" date="2024-02" db="EMBL/GenBank/DDBJ databases">
        <authorList>
            <person name="Vignale AGUSTIN F."/>
            <person name="Sosa J E."/>
            <person name="Modenutti C."/>
        </authorList>
    </citation>
    <scope>NUCLEOTIDE SEQUENCE [LARGE SCALE GENOMIC DNA]</scope>
</reference>
<dbReference type="PANTHER" id="PTHR40375">
    <property type="entry name" value="SPORULATION-SPECIFIC PROTEIN 22"/>
    <property type="match status" value="1"/>
</dbReference>
<name>A0ABC8U0H8_9AQUA</name>
<keyword evidence="2" id="KW-1185">Reference proteome</keyword>
<organism evidence="1 2">
    <name type="scientific">Ilex paraguariensis</name>
    <name type="common">yerba mate</name>
    <dbReference type="NCBI Taxonomy" id="185542"/>
    <lineage>
        <taxon>Eukaryota</taxon>
        <taxon>Viridiplantae</taxon>
        <taxon>Streptophyta</taxon>
        <taxon>Embryophyta</taxon>
        <taxon>Tracheophyta</taxon>
        <taxon>Spermatophyta</taxon>
        <taxon>Magnoliopsida</taxon>
        <taxon>eudicotyledons</taxon>
        <taxon>Gunneridae</taxon>
        <taxon>Pentapetalae</taxon>
        <taxon>asterids</taxon>
        <taxon>campanulids</taxon>
        <taxon>Aquifoliales</taxon>
        <taxon>Aquifoliaceae</taxon>
        <taxon>Ilex</taxon>
    </lineage>
</organism>
<dbReference type="InterPro" id="IPR039057">
    <property type="entry name" value="Spo22/ZIP4"/>
</dbReference>
<gene>
    <name evidence="1" type="ORF">ILEXP_LOCUS45076</name>
</gene>
<dbReference type="PROSITE" id="PS51257">
    <property type="entry name" value="PROKAR_LIPOPROTEIN"/>
    <property type="match status" value="1"/>
</dbReference>
<dbReference type="PANTHER" id="PTHR40375:SF2">
    <property type="entry name" value="SPORULATION-SPECIFIC PROTEIN 22"/>
    <property type="match status" value="1"/>
</dbReference>
<accession>A0ABC8U0H8</accession>
<evidence type="ECO:0000313" key="1">
    <source>
        <dbReference type="EMBL" id="CAK9175277.1"/>
    </source>
</evidence>
<dbReference type="EMBL" id="CAUOFW020006580">
    <property type="protein sequence ID" value="CAK9175277.1"/>
    <property type="molecule type" value="Genomic_DNA"/>
</dbReference>
<proteinExistence type="predicted"/>
<sequence>MSSIKAISQVQAMLPCPDFSLDFLSLSAHAAVACRALSVAVASLSHLLNFLSLGKSMPTTEVMVLRTLVTVLMQEPGNESDILKYDCLNLDLTASLGKAKLEDGNGIGLQIFSIKVYGEVEGNNVMVCKSLILTVSAMIADEKQRNATLLDTEVKQAIELPDRAGKILTLIAAGTRSGDDQITTLGVSASQGPRSNPEVATFCLNTCLSSLLASPLPDYQCVALVLRKRISVAAIHKGNTDDDVVYGAHKQAYRIMVGLKEGEYRSEEGKWLAMTAWNRAALSVRLGYIESAKKWMDIGLELAGKVPEMQTYR</sequence>
<evidence type="ECO:0000313" key="2">
    <source>
        <dbReference type="Proteomes" id="UP001642360"/>
    </source>
</evidence>
<dbReference type="Proteomes" id="UP001642360">
    <property type="component" value="Unassembled WGS sequence"/>
</dbReference>
<protein>
    <recommendedName>
        <fullName evidence="3">Protein ZIP4 homolog</fullName>
    </recommendedName>
</protein>
<evidence type="ECO:0008006" key="3">
    <source>
        <dbReference type="Google" id="ProtNLM"/>
    </source>
</evidence>
<comment type="caution">
    <text evidence="1">The sequence shown here is derived from an EMBL/GenBank/DDBJ whole genome shotgun (WGS) entry which is preliminary data.</text>
</comment>
<dbReference type="AlphaFoldDB" id="A0ABC8U0H8"/>